<proteinExistence type="predicted"/>
<dbReference type="AlphaFoldDB" id="A0A3S4DDR2"/>
<feature type="signal peptide" evidence="1">
    <location>
        <begin position="1"/>
        <end position="22"/>
    </location>
</feature>
<keyword evidence="1" id="KW-0732">Signal</keyword>
<sequence>MKSIVPAFALVSLIAAPSAVTAQQTPPAGSLPLSEVVTKLETDLGGDLSFISDVSWDDDGYWEVEYHTADNREVDIRVDPASGEIRQR</sequence>
<dbReference type="RefSeq" id="WP_126155711.1">
    <property type="nucleotide sequence ID" value="NZ_UZWE01000050.1"/>
</dbReference>
<evidence type="ECO:0000256" key="1">
    <source>
        <dbReference type="SAM" id="SignalP"/>
    </source>
</evidence>
<gene>
    <name evidence="3" type="ORF">PARHAE_03322</name>
</gene>
<dbReference type="Proteomes" id="UP000270743">
    <property type="component" value="Unassembled WGS sequence"/>
</dbReference>
<dbReference type="OrthoDB" id="8099763at2"/>
<accession>A0A3S4DDR2</accession>
<dbReference type="InterPro" id="IPR025711">
    <property type="entry name" value="PepSY"/>
</dbReference>
<dbReference type="Pfam" id="PF13670">
    <property type="entry name" value="PepSY_2"/>
    <property type="match status" value="1"/>
</dbReference>
<evidence type="ECO:0000259" key="2">
    <source>
        <dbReference type="Pfam" id="PF13670"/>
    </source>
</evidence>
<organism evidence="3 4">
    <name type="scientific">Paracoccus haematequi</name>
    <dbReference type="NCBI Taxonomy" id="2491866"/>
    <lineage>
        <taxon>Bacteria</taxon>
        <taxon>Pseudomonadati</taxon>
        <taxon>Pseudomonadota</taxon>
        <taxon>Alphaproteobacteria</taxon>
        <taxon>Rhodobacterales</taxon>
        <taxon>Paracoccaceae</taxon>
        <taxon>Paracoccus</taxon>
    </lineage>
</organism>
<reference evidence="3 4" key="1">
    <citation type="submission" date="2018-12" db="EMBL/GenBank/DDBJ databases">
        <authorList>
            <person name="Criscuolo A."/>
        </authorList>
    </citation>
    <scope>NUCLEOTIDE SEQUENCE [LARGE SCALE GENOMIC DNA]</scope>
    <source>
        <strain evidence="3">ACIP1116241</strain>
    </source>
</reference>
<evidence type="ECO:0000313" key="4">
    <source>
        <dbReference type="Proteomes" id="UP000270743"/>
    </source>
</evidence>
<dbReference type="Gene3D" id="3.10.450.40">
    <property type="match status" value="1"/>
</dbReference>
<feature type="domain" description="PepSY" evidence="2">
    <location>
        <begin position="8"/>
        <end position="85"/>
    </location>
</feature>
<keyword evidence="4" id="KW-1185">Reference proteome</keyword>
<protein>
    <recommendedName>
        <fullName evidence="2">PepSY domain-containing protein</fullName>
    </recommendedName>
</protein>
<evidence type="ECO:0000313" key="3">
    <source>
        <dbReference type="EMBL" id="VDS10111.1"/>
    </source>
</evidence>
<name>A0A3S4DDR2_9RHOB</name>
<dbReference type="EMBL" id="UZWE01000050">
    <property type="protein sequence ID" value="VDS10111.1"/>
    <property type="molecule type" value="Genomic_DNA"/>
</dbReference>
<feature type="chain" id="PRO_5018773153" description="PepSY domain-containing protein" evidence="1">
    <location>
        <begin position="23"/>
        <end position="88"/>
    </location>
</feature>